<protein>
    <submittedName>
        <fullName evidence="1">Uncharacterized protein</fullName>
    </submittedName>
</protein>
<dbReference type="Proteomes" id="UP000228500">
    <property type="component" value="Unassembled WGS sequence"/>
</dbReference>
<proteinExistence type="predicted"/>
<sequence length="99" mass="11334">MADQYTLDYRLIPAIAMQESGLCKHIYEGSHNCWGWGIYGNKVTRFDSYEEAIETISRGIKKNYIDKGLTTPEAIMRKYTPPSDGSWAFGVNTFLKMIE</sequence>
<evidence type="ECO:0000313" key="2">
    <source>
        <dbReference type="Proteomes" id="UP000228500"/>
    </source>
</evidence>
<name>A0A2M7LLR4_9BACT</name>
<reference evidence="2" key="1">
    <citation type="submission" date="2017-09" db="EMBL/GenBank/DDBJ databases">
        <title>Depth-based differentiation of microbial function through sediment-hosted aquifers and enrichment of novel symbionts in the deep terrestrial subsurface.</title>
        <authorList>
            <person name="Probst A.J."/>
            <person name="Ladd B."/>
            <person name="Jarett J.K."/>
            <person name="Geller-Mcgrath D.E."/>
            <person name="Sieber C.M.K."/>
            <person name="Emerson J.B."/>
            <person name="Anantharaman K."/>
            <person name="Thomas B.C."/>
            <person name="Malmstrom R."/>
            <person name="Stieglmeier M."/>
            <person name="Klingl A."/>
            <person name="Woyke T."/>
            <person name="Ryan C.M."/>
            <person name="Banfield J.F."/>
        </authorList>
    </citation>
    <scope>NUCLEOTIDE SEQUENCE [LARGE SCALE GENOMIC DNA]</scope>
</reference>
<comment type="caution">
    <text evidence="1">The sequence shown here is derived from an EMBL/GenBank/DDBJ whole genome shotgun (WGS) entry which is preliminary data.</text>
</comment>
<organism evidence="1 2">
    <name type="scientific">Candidatus Roizmanbacteria bacterium CG_4_10_14_3_um_filter_39_13</name>
    <dbReference type="NCBI Taxonomy" id="1974831"/>
    <lineage>
        <taxon>Bacteria</taxon>
        <taxon>Candidatus Roizmaniibacteriota</taxon>
    </lineage>
</organism>
<gene>
    <name evidence="1" type="ORF">COZ40_00235</name>
</gene>
<dbReference type="AlphaFoldDB" id="A0A2M7LLR4"/>
<evidence type="ECO:0000313" key="1">
    <source>
        <dbReference type="EMBL" id="PIX69017.1"/>
    </source>
</evidence>
<accession>A0A2M7LLR4</accession>
<dbReference type="EMBL" id="PFJH01000010">
    <property type="protein sequence ID" value="PIX69017.1"/>
    <property type="molecule type" value="Genomic_DNA"/>
</dbReference>